<reference evidence="9 10" key="2">
    <citation type="submission" date="2015-05" db="EMBL/GenBank/DDBJ databases">
        <authorList>
            <person name="Morales-Cruz A."/>
            <person name="Amrine K.C."/>
            <person name="Cantu D."/>
        </authorList>
    </citation>
    <scope>NUCLEOTIDE SEQUENCE [LARGE SCALE GENOMIC DNA]</scope>
    <source>
        <strain evidence="9">DA912</strain>
    </source>
</reference>
<dbReference type="InterPro" id="IPR001128">
    <property type="entry name" value="Cyt_P450"/>
</dbReference>
<keyword evidence="10" id="KW-1185">Reference proteome</keyword>
<evidence type="ECO:0000256" key="7">
    <source>
        <dbReference type="PIRSR" id="PIRSR602403-1"/>
    </source>
</evidence>
<sequence length="513" mass="58291">MLDVKTLTLIAGIGLGVLVVGHVVAYLRSPLKGVPGPFLAKFTNLWRFIDHYNATQISSQRRLHEELGFAVRIGPNAVSLSDPTLLKTVYSTRGEYLKSDFYTVNDAVQDGHVIQNVFGTRSNYFHSRYMKPIQKLYSMKSMLSMEWLVDKTIRSLCEKIENRFVDGKNAHTACDIADWIDFYAWDVVGELTFSKDFGFLRGGCDQMQLIETAESIMHYFGVVGQMPILDRFLGKNPWFLRPGSPISFPSFGRAAGFCFEQLTERLSNYDVEKEGGRQDFLREFLRAKEEHPDIISNNEVLGYLLLNILAGADTTAIVQKGIVYHLLRNPVAQAKLRAELDSADLSFPASFPETKDLPYLDAVIKEGLRMHPPVGNILERVVPAPGLALRDGRVIAPGTIVGMNQWVISRDKEVYGDDADMFRPERWLRGYDEPLVAYEARLKMMKDADLSFGGGNRICTGRHMASIEMFKVTATLFSRYDIELEDPGMDWTVHLWWFVFTKDIRVKITRRSR</sequence>
<organism evidence="9 10">
    <name type="scientific">Diaporthe ampelina</name>
    <dbReference type="NCBI Taxonomy" id="1214573"/>
    <lineage>
        <taxon>Eukaryota</taxon>
        <taxon>Fungi</taxon>
        <taxon>Dikarya</taxon>
        <taxon>Ascomycota</taxon>
        <taxon>Pezizomycotina</taxon>
        <taxon>Sordariomycetes</taxon>
        <taxon>Sordariomycetidae</taxon>
        <taxon>Diaporthales</taxon>
        <taxon>Diaporthaceae</taxon>
        <taxon>Diaporthe</taxon>
    </lineage>
</organism>
<evidence type="ECO:0000256" key="4">
    <source>
        <dbReference type="ARBA" id="ARBA00022723"/>
    </source>
</evidence>
<keyword evidence="5 7" id="KW-0408">Iron</keyword>
<keyword evidence="6 9" id="KW-0560">Oxidoreductase</keyword>
<proteinExistence type="inferred from homology"/>
<keyword evidence="4 7" id="KW-0479">Metal-binding</keyword>
<dbReference type="Pfam" id="PF00067">
    <property type="entry name" value="p450"/>
    <property type="match status" value="1"/>
</dbReference>
<dbReference type="OrthoDB" id="3934656at2759"/>
<dbReference type="PRINTS" id="PR00385">
    <property type="entry name" value="P450"/>
</dbReference>
<feature type="binding site" description="axial binding residue" evidence="7">
    <location>
        <position position="459"/>
    </location>
    <ligand>
        <name>heme</name>
        <dbReference type="ChEBI" id="CHEBI:30413"/>
    </ligand>
    <ligandPart>
        <name>Fe</name>
        <dbReference type="ChEBI" id="CHEBI:18248"/>
    </ligandPart>
</feature>
<evidence type="ECO:0000256" key="8">
    <source>
        <dbReference type="SAM" id="Phobius"/>
    </source>
</evidence>
<keyword evidence="8" id="KW-0472">Membrane</keyword>
<dbReference type="PRINTS" id="PR00465">
    <property type="entry name" value="EP450IV"/>
</dbReference>
<evidence type="ECO:0000256" key="2">
    <source>
        <dbReference type="ARBA" id="ARBA00010617"/>
    </source>
</evidence>
<keyword evidence="3 7" id="KW-0349">Heme</keyword>
<evidence type="ECO:0000256" key="6">
    <source>
        <dbReference type="ARBA" id="ARBA00023033"/>
    </source>
</evidence>
<dbReference type="InterPro" id="IPR050121">
    <property type="entry name" value="Cytochrome_P450_monoxygenase"/>
</dbReference>
<dbReference type="InterPro" id="IPR002403">
    <property type="entry name" value="Cyt_P450_E_grp-IV"/>
</dbReference>
<keyword evidence="8" id="KW-1133">Transmembrane helix</keyword>
<dbReference type="PANTHER" id="PTHR24305">
    <property type="entry name" value="CYTOCHROME P450"/>
    <property type="match status" value="1"/>
</dbReference>
<dbReference type="GO" id="GO:0020037">
    <property type="term" value="F:heme binding"/>
    <property type="evidence" value="ECO:0007669"/>
    <property type="project" value="InterPro"/>
</dbReference>
<dbReference type="InterPro" id="IPR036396">
    <property type="entry name" value="Cyt_P450_sf"/>
</dbReference>
<name>A0A0G2FJV6_9PEZI</name>
<keyword evidence="6 9" id="KW-0503">Monooxygenase</keyword>
<comment type="similarity">
    <text evidence="2">Belongs to the cytochrome P450 family.</text>
</comment>
<dbReference type="STRING" id="1214573.A0A0G2FJV6"/>
<dbReference type="GO" id="GO:0005506">
    <property type="term" value="F:iron ion binding"/>
    <property type="evidence" value="ECO:0007669"/>
    <property type="project" value="InterPro"/>
</dbReference>
<reference evidence="9 10" key="1">
    <citation type="submission" date="2015-05" db="EMBL/GenBank/DDBJ databases">
        <title>Distinctive expansion of gene families associated with plant cell wall degradation and secondary metabolism in the genomes of grapevine trunk pathogens.</title>
        <authorList>
            <person name="Lawrence D.P."/>
            <person name="Travadon R."/>
            <person name="Rolshausen P.E."/>
            <person name="Baumgartner K."/>
        </authorList>
    </citation>
    <scope>NUCLEOTIDE SEQUENCE [LARGE SCALE GENOMIC DNA]</scope>
    <source>
        <strain evidence="9">DA912</strain>
    </source>
</reference>
<dbReference type="CDD" id="cd11060">
    <property type="entry name" value="CYP57A1-like"/>
    <property type="match status" value="1"/>
</dbReference>
<feature type="transmembrane region" description="Helical" evidence="8">
    <location>
        <begin position="7"/>
        <end position="27"/>
    </location>
</feature>
<dbReference type="SUPFAM" id="SSF48264">
    <property type="entry name" value="Cytochrome P450"/>
    <property type="match status" value="1"/>
</dbReference>
<dbReference type="GO" id="GO:0016705">
    <property type="term" value="F:oxidoreductase activity, acting on paired donors, with incorporation or reduction of molecular oxygen"/>
    <property type="evidence" value="ECO:0007669"/>
    <property type="project" value="InterPro"/>
</dbReference>
<evidence type="ECO:0000313" key="10">
    <source>
        <dbReference type="Proteomes" id="UP000034680"/>
    </source>
</evidence>
<comment type="cofactor">
    <cofactor evidence="1 7">
        <name>heme</name>
        <dbReference type="ChEBI" id="CHEBI:30413"/>
    </cofactor>
</comment>
<dbReference type="PANTHER" id="PTHR24305:SF166">
    <property type="entry name" value="CYTOCHROME P450 12A4, MITOCHONDRIAL-RELATED"/>
    <property type="match status" value="1"/>
</dbReference>
<dbReference type="Gene3D" id="1.10.630.10">
    <property type="entry name" value="Cytochrome P450"/>
    <property type="match status" value="1"/>
</dbReference>
<evidence type="ECO:0000256" key="5">
    <source>
        <dbReference type="ARBA" id="ARBA00023004"/>
    </source>
</evidence>
<dbReference type="EMBL" id="LCUC01000207">
    <property type="protein sequence ID" value="KKY34371.1"/>
    <property type="molecule type" value="Genomic_DNA"/>
</dbReference>
<protein>
    <submittedName>
        <fullName evidence="9">Putative benzoate 4-monooxygenase cytochrome p450</fullName>
    </submittedName>
</protein>
<dbReference type="Proteomes" id="UP000034680">
    <property type="component" value="Unassembled WGS sequence"/>
</dbReference>
<evidence type="ECO:0000256" key="1">
    <source>
        <dbReference type="ARBA" id="ARBA00001971"/>
    </source>
</evidence>
<evidence type="ECO:0000313" key="9">
    <source>
        <dbReference type="EMBL" id="KKY34371.1"/>
    </source>
</evidence>
<dbReference type="AlphaFoldDB" id="A0A0G2FJV6"/>
<evidence type="ECO:0000256" key="3">
    <source>
        <dbReference type="ARBA" id="ARBA00022617"/>
    </source>
</evidence>
<gene>
    <name evidence="9" type="ORF">UCDDA912_g05620</name>
</gene>
<dbReference type="GO" id="GO:0004497">
    <property type="term" value="F:monooxygenase activity"/>
    <property type="evidence" value="ECO:0007669"/>
    <property type="project" value="UniProtKB-KW"/>
</dbReference>
<accession>A0A0G2FJV6</accession>
<comment type="caution">
    <text evidence="9">The sequence shown here is derived from an EMBL/GenBank/DDBJ whole genome shotgun (WGS) entry which is preliminary data.</text>
</comment>
<keyword evidence="8" id="KW-0812">Transmembrane</keyword>